<organism evidence="7 8">
    <name type="scientific">Staphylococcus saccharolyticus</name>
    <dbReference type="NCBI Taxonomy" id="33028"/>
    <lineage>
        <taxon>Bacteria</taxon>
        <taxon>Bacillati</taxon>
        <taxon>Bacillota</taxon>
        <taxon>Bacilli</taxon>
        <taxon>Bacillales</taxon>
        <taxon>Staphylococcaceae</taxon>
        <taxon>Staphylococcus</taxon>
    </lineage>
</organism>
<dbReference type="InterPro" id="IPR002797">
    <property type="entry name" value="Polysacc_synth"/>
</dbReference>
<gene>
    <name evidence="7" type="primary">ytgP_1</name>
    <name evidence="7" type="ORF">NCTC11807_01269</name>
</gene>
<evidence type="ECO:0000256" key="6">
    <source>
        <dbReference type="SAM" id="Phobius"/>
    </source>
</evidence>
<keyword evidence="5 6" id="KW-0472">Membrane</keyword>
<feature type="transmembrane region" description="Helical" evidence="6">
    <location>
        <begin position="201"/>
        <end position="221"/>
    </location>
</feature>
<reference evidence="7 8" key="1">
    <citation type="submission" date="2018-06" db="EMBL/GenBank/DDBJ databases">
        <authorList>
            <consortium name="Pathogen Informatics"/>
            <person name="Doyle S."/>
        </authorList>
    </citation>
    <scope>NUCLEOTIDE SEQUENCE [LARGE SCALE GENOMIC DNA]</scope>
    <source>
        <strain evidence="7 8">NCTC11807</strain>
    </source>
</reference>
<dbReference type="CDD" id="cd13124">
    <property type="entry name" value="MATE_SpoVB_like"/>
    <property type="match status" value="1"/>
</dbReference>
<evidence type="ECO:0000256" key="1">
    <source>
        <dbReference type="ARBA" id="ARBA00004651"/>
    </source>
</evidence>
<dbReference type="GO" id="GO:0005886">
    <property type="term" value="C:plasma membrane"/>
    <property type="evidence" value="ECO:0007669"/>
    <property type="project" value="UniProtKB-SubCell"/>
</dbReference>
<dbReference type="PANTHER" id="PTHR30250">
    <property type="entry name" value="PST FAMILY PREDICTED COLANIC ACID TRANSPORTER"/>
    <property type="match status" value="1"/>
</dbReference>
<dbReference type="PANTHER" id="PTHR30250:SF21">
    <property type="entry name" value="LIPID II FLIPPASE MURJ"/>
    <property type="match status" value="1"/>
</dbReference>
<evidence type="ECO:0000256" key="5">
    <source>
        <dbReference type="ARBA" id="ARBA00023136"/>
    </source>
</evidence>
<accession>A0A380H3V9</accession>
<feature type="transmembrane region" description="Helical" evidence="6">
    <location>
        <begin position="250"/>
        <end position="270"/>
    </location>
</feature>
<proteinExistence type="predicted"/>
<keyword evidence="4 6" id="KW-1133">Transmembrane helix</keyword>
<feature type="transmembrane region" description="Helical" evidence="6">
    <location>
        <begin position="132"/>
        <end position="156"/>
    </location>
</feature>
<comment type="subcellular location">
    <subcellularLocation>
        <location evidence="1">Cell membrane</location>
        <topology evidence="1">Multi-pass membrane protein</topology>
    </subcellularLocation>
</comment>
<evidence type="ECO:0000313" key="7">
    <source>
        <dbReference type="EMBL" id="SUM70609.1"/>
    </source>
</evidence>
<feature type="transmembrane region" description="Helical" evidence="6">
    <location>
        <begin position="52"/>
        <end position="71"/>
    </location>
</feature>
<dbReference type="Pfam" id="PF01943">
    <property type="entry name" value="Polysacc_synt"/>
    <property type="match status" value="1"/>
</dbReference>
<name>A0A380H3V9_9STAP</name>
<dbReference type="EMBL" id="UHDZ01000001">
    <property type="protein sequence ID" value="SUM70609.1"/>
    <property type="molecule type" value="Genomic_DNA"/>
</dbReference>
<feature type="transmembrane region" description="Helical" evidence="6">
    <location>
        <begin position="507"/>
        <end position="527"/>
    </location>
</feature>
<feature type="transmembrane region" description="Helical" evidence="6">
    <location>
        <begin position="441"/>
        <end position="461"/>
    </location>
</feature>
<feature type="transmembrane region" description="Helical" evidence="6">
    <location>
        <begin position="12"/>
        <end position="32"/>
    </location>
</feature>
<dbReference type="GeneID" id="63936681"/>
<dbReference type="AlphaFoldDB" id="A0A380H3V9"/>
<keyword evidence="2" id="KW-1003">Cell membrane</keyword>
<keyword evidence="8" id="KW-1185">Reference proteome</keyword>
<sequence length="554" mass="61262">MSESKEMVRGTFLITISILITKVLGVLFIIPFTSLIGGQENMAPFTYAYAPYNIAIAVATAGVPLAASKYVAKYNAIGAYRVSQKFYKSSFIVMSITGILGFLVLYFLAPYIAELTLSRNSHDKNGWSVADITWIIRIISMVVIFIPVLATWRGIFQGYKSMGPTAVSEVTEQIARIIFILVGSYLVLNVFVGTVLQANGIATFAAAVGAIAGILTLWYYWIKRKKNINQMVASDTANLQVPYGKMYKEIIAYSIPFVIVSLNFPLFNLVDQFTHNGALSLVGVAPPLQDIFFNMLNMSTNKIVMIPTSLSAGFAVSLIPYITKTYEEGHLLEMHRQIRTSIGVLMFITVPASIGIMALAQPLFTVFYGHDPIVHDHDPNFDGSRLLFYYAPVAILISLLSVTASMLQGIDKQKLTVYVILGSVVIKLALNYPLIMMLHTPGAVLSTAIALLFAISCNFFILRKYAQFKFSYSWVHMGKIFLISFIMMIGVELVFFILKLFLEPTRVGYLIIVAIGVIVGALIYGGITIKTKLADEFLGEIPAKIRRKVKILQG</sequence>
<evidence type="ECO:0000256" key="2">
    <source>
        <dbReference type="ARBA" id="ARBA00022475"/>
    </source>
</evidence>
<feature type="transmembrane region" description="Helical" evidence="6">
    <location>
        <begin position="481"/>
        <end position="501"/>
    </location>
</feature>
<evidence type="ECO:0000256" key="3">
    <source>
        <dbReference type="ARBA" id="ARBA00022692"/>
    </source>
</evidence>
<evidence type="ECO:0000256" key="4">
    <source>
        <dbReference type="ARBA" id="ARBA00022989"/>
    </source>
</evidence>
<dbReference type="Proteomes" id="UP000255425">
    <property type="component" value="Unassembled WGS sequence"/>
</dbReference>
<feature type="transmembrane region" description="Helical" evidence="6">
    <location>
        <begin position="303"/>
        <end position="323"/>
    </location>
</feature>
<dbReference type="InterPro" id="IPR024923">
    <property type="entry name" value="PG_synth_SpoVB"/>
</dbReference>
<feature type="transmembrane region" description="Helical" evidence="6">
    <location>
        <begin position="415"/>
        <end position="435"/>
    </location>
</feature>
<keyword evidence="3 6" id="KW-0812">Transmembrane</keyword>
<evidence type="ECO:0000313" key="8">
    <source>
        <dbReference type="Proteomes" id="UP000255425"/>
    </source>
</evidence>
<protein>
    <submittedName>
        <fullName evidence="7">Spore cortex protein Membrane protein involved in the export of O-antigen, teichoic acid lipoteichoic acids</fullName>
    </submittedName>
</protein>
<feature type="transmembrane region" description="Helical" evidence="6">
    <location>
        <begin position="177"/>
        <end position="195"/>
    </location>
</feature>
<dbReference type="PIRSF" id="PIRSF038958">
    <property type="entry name" value="PG_synth_SpoVB"/>
    <property type="match status" value="1"/>
</dbReference>
<feature type="transmembrane region" description="Helical" evidence="6">
    <location>
        <begin position="344"/>
        <end position="367"/>
    </location>
</feature>
<dbReference type="RefSeq" id="WP_115313105.1">
    <property type="nucleotide sequence ID" value="NZ_CP066042.1"/>
</dbReference>
<feature type="transmembrane region" description="Helical" evidence="6">
    <location>
        <begin position="91"/>
        <end position="112"/>
    </location>
</feature>
<dbReference type="InterPro" id="IPR050833">
    <property type="entry name" value="Poly_Biosynth_Transport"/>
</dbReference>
<feature type="transmembrane region" description="Helical" evidence="6">
    <location>
        <begin position="387"/>
        <end position="408"/>
    </location>
</feature>